<evidence type="ECO:0000313" key="5">
    <source>
        <dbReference type="Ensembl" id="ENSECRP00000001172.1"/>
    </source>
</evidence>
<reference evidence="5" key="3">
    <citation type="submission" date="2025-09" db="UniProtKB">
        <authorList>
            <consortium name="Ensembl"/>
        </authorList>
    </citation>
    <scope>IDENTIFICATION</scope>
</reference>
<dbReference type="GO" id="GO:0005576">
    <property type="term" value="C:extracellular region"/>
    <property type="evidence" value="ECO:0007669"/>
    <property type="project" value="UniProtKB-ARBA"/>
</dbReference>
<evidence type="ECO:0000256" key="3">
    <source>
        <dbReference type="ARBA" id="ARBA00043265"/>
    </source>
</evidence>
<keyword evidence="6" id="KW-1185">Reference proteome</keyword>
<dbReference type="Gene3D" id="2.60.40.10">
    <property type="entry name" value="Immunoglobulins"/>
    <property type="match status" value="1"/>
</dbReference>
<keyword evidence="2" id="KW-1064">Adaptive immunity</keyword>
<dbReference type="Proteomes" id="UP000694620">
    <property type="component" value="Chromosome 2"/>
</dbReference>
<dbReference type="InterPro" id="IPR007110">
    <property type="entry name" value="Ig-like_dom"/>
</dbReference>
<dbReference type="InterPro" id="IPR013106">
    <property type="entry name" value="Ig_V-set"/>
</dbReference>
<organism evidence="5 6">
    <name type="scientific">Erpetoichthys calabaricus</name>
    <name type="common">Rope fish</name>
    <name type="synonym">Calamoichthys calabaricus</name>
    <dbReference type="NCBI Taxonomy" id="27687"/>
    <lineage>
        <taxon>Eukaryota</taxon>
        <taxon>Metazoa</taxon>
        <taxon>Chordata</taxon>
        <taxon>Craniata</taxon>
        <taxon>Vertebrata</taxon>
        <taxon>Euteleostomi</taxon>
        <taxon>Actinopterygii</taxon>
        <taxon>Polypteriformes</taxon>
        <taxon>Polypteridae</taxon>
        <taxon>Erpetoichthys</taxon>
    </lineage>
</organism>
<keyword evidence="1" id="KW-0391">Immunity</keyword>
<keyword evidence="3" id="KW-1280">Immunoglobulin</keyword>
<reference evidence="5" key="2">
    <citation type="submission" date="2025-08" db="UniProtKB">
        <authorList>
            <consortium name="Ensembl"/>
        </authorList>
    </citation>
    <scope>IDENTIFICATION</scope>
</reference>
<evidence type="ECO:0000259" key="4">
    <source>
        <dbReference type="PROSITE" id="PS50835"/>
    </source>
</evidence>
<dbReference type="SMART" id="SM00409">
    <property type="entry name" value="IG"/>
    <property type="match status" value="1"/>
</dbReference>
<evidence type="ECO:0000313" key="6">
    <source>
        <dbReference type="Proteomes" id="UP000694620"/>
    </source>
</evidence>
<feature type="domain" description="Ig-like" evidence="4">
    <location>
        <begin position="1"/>
        <end position="92"/>
    </location>
</feature>
<dbReference type="InterPro" id="IPR036179">
    <property type="entry name" value="Ig-like_dom_sf"/>
</dbReference>
<evidence type="ECO:0000256" key="1">
    <source>
        <dbReference type="ARBA" id="ARBA00022859"/>
    </source>
</evidence>
<protein>
    <recommendedName>
        <fullName evidence="4">Ig-like domain-containing protein</fullName>
    </recommendedName>
</protein>
<dbReference type="InterPro" id="IPR003599">
    <property type="entry name" value="Ig_sub"/>
</dbReference>
<dbReference type="Pfam" id="PF07686">
    <property type="entry name" value="V-set"/>
    <property type="match status" value="1"/>
</dbReference>
<reference evidence="5" key="1">
    <citation type="submission" date="2021-06" db="EMBL/GenBank/DDBJ databases">
        <authorList>
            <consortium name="Wellcome Sanger Institute Data Sharing"/>
        </authorList>
    </citation>
    <scope>NUCLEOTIDE SEQUENCE [LARGE SCALE GENOMIC DNA]</scope>
</reference>
<dbReference type="AlphaFoldDB" id="A0A8C4RGK4"/>
<accession>A0A8C4RGK4</accession>
<dbReference type="InterPro" id="IPR013783">
    <property type="entry name" value="Ig-like_fold"/>
</dbReference>
<name>A0A8C4RGK4_ERPCA</name>
<proteinExistence type="predicted"/>
<dbReference type="GO" id="GO:0002250">
    <property type="term" value="P:adaptive immune response"/>
    <property type="evidence" value="ECO:0007669"/>
    <property type="project" value="UniProtKB-KW"/>
</dbReference>
<dbReference type="GO" id="GO:0019814">
    <property type="term" value="C:immunoglobulin complex"/>
    <property type="evidence" value="ECO:0007669"/>
    <property type="project" value="UniProtKB-KW"/>
</dbReference>
<dbReference type="SMART" id="SM00406">
    <property type="entry name" value="IGv"/>
    <property type="match status" value="1"/>
</dbReference>
<dbReference type="PROSITE" id="PS50835">
    <property type="entry name" value="IG_LIKE"/>
    <property type="match status" value="1"/>
</dbReference>
<dbReference type="SUPFAM" id="SSF48726">
    <property type="entry name" value="Immunoglobulin"/>
    <property type="match status" value="1"/>
</dbReference>
<dbReference type="GeneTree" id="ENSGT01020000230358"/>
<dbReference type="Ensembl" id="ENSECRT00000001195.1">
    <property type="protein sequence ID" value="ENSECRP00000001172.1"/>
    <property type="gene ID" value="ENSECRG00000000809.1"/>
</dbReference>
<sequence>DTRLTESKQVKPGQSVKLACEVSGFSMSSYYMSWIRQTEGKRLEWIGHIDGGTGTAYSQKRLQNQFVISKNSNTLYLEGKNFQQQDTATYYCARHAQCGLLVVTHLDQWILEETKCLMLASTCLLSIQVAYE</sequence>
<evidence type="ECO:0000256" key="2">
    <source>
        <dbReference type="ARBA" id="ARBA00023130"/>
    </source>
</evidence>
<dbReference type="PANTHER" id="PTHR23266">
    <property type="entry name" value="IMMUNOGLOBULIN HEAVY CHAIN"/>
    <property type="match status" value="1"/>
</dbReference>
<dbReference type="InterPro" id="IPR050199">
    <property type="entry name" value="IgHV"/>
</dbReference>